<feature type="compositionally biased region" description="Basic and acidic residues" evidence="1">
    <location>
        <begin position="8"/>
        <end position="18"/>
    </location>
</feature>
<comment type="caution">
    <text evidence="2">The sequence shown here is derived from an EMBL/GenBank/DDBJ whole genome shotgun (WGS) entry which is preliminary data.</text>
</comment>
<reference evidence="2 3" key="1">
    <citation type="submission" date="2014-07" db="EMBL/GenBank/DDBJ databases">
        <title>Unique and conserved regions in Vibrio harveyi and related species in comparison with the shrimp pathogen Vibrio harveyi CAIM 1792.</title>
        <authorList>
            <person name="Espinoza-Valles I."/>
            <person name="Vora G."/>
            <person name="Leekitcharoenphon P."/>
            <person name="Ussery D."/>
            <person name="Hoj L."/>
            <person name="Gomez-Gil B."/>
        </authorList>
    </citation>
    <scope>NUCLEOTIDE SEQUENCE [LARGE SCALE GENOMIC DNA]</scope>
    <source>
        <strain evidence="3">CAIM 1854 / LMG 25443</strain>
    </source>
</reference>
<feature type="region of interest" description="Disordered" evidence="1">
    <location>
        <begin position="1"/>
        <end position="31"/>
    </location>
</feature>
<evidence type="ECO:0000313" key="3">
    <source>
        <dbReference type="Proteomes" id="UP000031586"/>
    </source>
</evidence>
<sequence>MGANFKDPVTRTKAEATRRRNAAKHKSEAETVRISPHEYRLLKQVESAITASNQLGVELNLVLQSCPMRFRKLFKDVDVIGDVRPVLEHLVEQYTNNELSEREKRFTTSLALALFPDTHLGKRFQALTEYEKFKEQEAKEQLEIEQRLDDLFAEFDVE</sequence>
<gene>
    <name evidence="2" type="ORF">H735_06740</name>
</gene>
<dbReference type="AlphaFoldDB" id="A0A0C1ZAH1"/>
<dbReference type="RefSeq" id="WP_020194947.1">
    <property type="nucleotide sequence ID" value="NZ_BAOH01000009.1"/>
</dbReference>
<evidence type="ECO:0000313" key="2">
    <source>
        <dbReference type="EMBL" id="KIF54080.1"/>
    </source>
</evidence>
<name>A0A0C1ZAH1_9VIBR</name>
<dbReference type="EMBL" id="JPRD01000011">
    <property type="protein sequence ID" value="KIF54080.1"/>
    <property type="molecule type" value="Genomic_DNA"/>
</dbReference>
<dbReference type="Proteomes" id="UP000031586">
    <property type="component" value="Unassembled WGS sequence"/>
</dbReference>
<dbReference type="PATRIC" id="fig|1229493.5.peg.414"/>
<accession>A0A0C1ZAH1</accession>
<organism evidence="2 3">
    <name type="scientific">Vibrio owensii CAIM 1854 = LMG 25443</name>
    <dbReference type="NCBI Taxonomy" id="1229493"/>
    <lineage>
        <taxon>Bacteria</taxon>
        <taxon>Pseudomonadati</taxon>
        <taxon>Pseudomonadota</taxon>
        <taxon>Gammaproteobacteria</taxon>
        <taxon>Vibrionales</taxon>
        <taxon>Vibrionaceae</taxon>
        <taxon>Vibrio</taxon>
    </lineage>
</organism>
<evidence type="ECO:0000256" key="1">
    <source>
        <dbReference type="SAM" id="MobiDB-lite"/>
    </source>
</evidence>
<proteinExistence type="predicted"/>
<protein>
    <submittedName>
        <fullName evidence="2">Uncharacterized protein</fullName>
    </submittedName>
</protein>